<proteinExistence type="predicted"/>
<keyword evidence="6" id="KW-1185">Reference proteome</keyword>
<keyword evidence="1" id="KW-0813">Transport</keyword>
<dbReference type="PANTHER" id="PTHR24220">
    <property type="entry name" value="IMPORT ATP-BINDING PROTEIN"/>
    <property type="match status" value="1"/>
</dbReference>
<dbReference type="PANTHER" id="PTHR24220:SF685">
    <property type="entry name" value="ABC TRANSPORTER RELATED"/>
    <property type="match status" value="1"/>
</dbReference>
<sequence length="236" mass="25201">MTTPALTLDDVTLTYPDGAGRVTALDSVSLTLGRGEIAAITGPSGSGKSTLLAVASTLIRPDSGSVRLGDTELTALSRREASTLRRDRIGIVFQQSNLVSSLTALEQLEAMAHLGQRLFVPRRAGRAKARDLLDAVGLADHAGKRPAQLSGGQRQRVNLARALMNEPSLLVVDEPTSALDQERGAAIMDLILGVVREREVATLLVTHDRTHLCRMDAVHRVVDGSLTCEYFLTAEG</sequence>
<reference evidence="5 6" key="1">
    <citation type="journal article" date="2021" name="Microbiol. Resour. Announc.">
        <title>Complete Genome Sequences of Two Rhodococcus sp. Strains with Large and Linear Chromosomes, Isolated from Apple Rhizosphere.</title>
        <authorList>
            <person name="Benning S."/>
            <person name="Brugnone N."/>
            <person name="Siani R."/>
            <person name="Kublik S."/>
            <person name="Schloter M."/>
            <person name="Rad V."/>
        </authorList>
    </citation>
    <scope>NUCLEOTIDE SEQUENCE [LARGE SCALE GENOMIC DNA]</scope>
    <source>
        <strain evidence="5 6">R79</strain>
    </source>
</reference>
<dbReference type="InterPro" id="IPR027417">
    <property type="entry name" value="P-loop_NTPase"/>
</dbReference>
<dbReference type="Gene3D" id="3.40.50.300">
    <property type="entry name" value="P-loop containing nucleotide triphosphate hydrolases"/>
    <property type="match status" value="1"/>
</dbReference>
<organism evidence="5 6">
    <name type="scientific">Rhodococcus pseudokoreensis</name>
    <dbReference type="NCBI Taxonomy" id="2811421"/>
    <lineage>
        <taxon>Bacteria</taxon>
        <taxon>Bacillati</taxon>
        <taxon>Actinomycetota</taxon>
        <taxon>Actinomycetes</taxon>
        <taxon>Mycobacteriales</taxon>
        <taxon>Nocardiaceae</taxon>
        <taxon>Rhodococcus</taxon>
    </lineage>
</organism>
<evidence type="ECO:0000256" key="1">
    <source>
        <dbReference type="ARBA" id="ARBA00022448"/>
    </source>
</evidence>
<feature type="domain" description="ABC transporter" evidence="4">
    <location>
        <begin position="6"/>
        <end position="236"/>
    </location>
</feature>
<dbReference type="Proteomes" id="UP000662986">
    <property type="component" value="Chromosome"/>
</dbReference>
<dbReference type="InterPro" id="IPR017911">
    <property type="entry name" value="MacB-like_ATP-bd"/>
</dbReference>
<evidence type="ECO:0000256" key="2">
    <source>
        <dbReference type="ARBA" id="ARBA00022741"/>
    </source>
</evidence>
<protein>
    <submittedName>
        <fullName evidence="5">ABC transporter ATP-binding protein</fullName>
    </submittedName>
</protein>
<keyword evidence="2" id="KW-0547">Nucleotide-binding</keyword>
<dbReference type="Pfam" id="PF00005">
    <property type="entry name" value="ABC_tran"/>
    <property type="match status" value="1"/>
</dbReference>
<gene>
    <name evidence="5" type="ORF">JWS13_23185</name>
</gene>
<dbReference type="InterPro" id="IPR003439">
    <property type="entry name" value="ABC_transporter-like_ATP-bd"/>
</dbReference>
<dbReference type="SMART" id="SM00382">
    <property type="entry name" value="AAA"/>
    <property type="match status" value="1"/>
</dbReference>
<dbReference type="InterPro" id="IPR017871">
    <property type="entry name" value="ABC_transporter-like_CS"/>
</dbReference>
<accession>A0A974ZV48</accession>
<dbReference type="GO" id="GO:0005524">
    <property type="term" value="F:ATP binding"/>
    <property type="evidence" value="ECO:0007669"/>
    <property type="project" value="UniProtKB-KW"/>
</dbReference>
<evidence type="ECO:0000313" key="5">
    <source>
        <dbReference type="EMBL" id="QSE91331.1"/>
    </source>
</evidence>
<dbReference type="PROSITE" id="PS00211">
    <property type="entry name" value="ABC_TRANSPORTER_1"/>
    <property type="match status" value="1"/>
</dbReference>
<evidence type="ECO:0000313" key="6">
    <source>
        <dbReference type="Proteomes" id="UP000662986"/>
    </source>
</evidence>
<evidence type="ECO:0000259" key="4">
    <source>
        <dbReference type="PROSITE" id="PS50893"/>
    </source>
</evidence>
<dbReference type="SUPFAM" id="SSF52540">
    <property type="entry name" value="P-loop containing nucleoside triphosphate hydrolases"/>
    <property type="match status" value="1"/>
</dbReference>
<evidence type="ECO:0000256" key="3">
    <source>
        <dbReference type="ARBA" id="ARBA00022840"/>
    </source>
</evidence>
<keyword evidence="3 5" id="KW-0067">ATP-binding</keyword>
<name>A0A974ZV48_9NOCA</name>
<dbReference type="InterPro" id="IPR015854">
    <property type="entry name" value="ABC_transpr_LolD-like"/>
</dbReference>
<dbReference type="EMBL" id="CP070619">
    <property type="protein sequence ID" value="QSE91331.1"/>
    <property type="molecule type" value="Genomic_DNA"/>
</dbReference>
<dbReference type="PROSITE" id="PS50893">
    <property type="entry name" value="ABC_TRANSPORTER_2"/>
    <property type="match status" value="1"/>
</dbReference>
<dbReference type="InterPro" id="IPR003593">
    <property type="entry name" value="AAA+_ATPase"/>
</dbReference>
<dbReference type="RefSeq" id="WP_206007639.1">
    <property type="nucleotide sequence ID" value="NZ_CP070619.1"/>
</dbReference>
<dbReference type="CDD" id="cd03255">
    <property type="entry name" value="ABC_MJ0796_LolCDE_FtsE"/>
    <property type="match status" value="1"/>
</dbReference>
<reference evidence="5 6" key="2">
    <citation type="journal article" date="2022" name="Arch. Microbiol.">
        <title>Rhodococcus pseudokoreensis sp. nov. isolated from the rhizosphere of young M26 apple rootstocks.</title>
        <authorList>
            <person name="Kampfer P."/>
            <person name="Glaeser S.P."/>
            <person name="Blom J."/>
            <person name="Wolf J."/>
            <person name="Benning S."/>
            <person name="Schloter M."/>
            <person name="Neumann-Schaal M."/>
        </authorList>
    </citation>
    <scope>NUCLEOTIDE SEQUENCE [LARGE SCALE GENOMIC DNA]</scope>
    <source>
        <strain evidence="5 6">R79</strain>
    </source>
</reference>